<evidence type="ECO:0000256" key="2">
    <source>
        <dbReference type="ARBA" id="ARBA00023172"/>
    </source>
</evidence>
<keyword evidence="1" id="KW-0238">DNA-binding</keyword>
<dbReference type="PANTHER" id="PTHR30461:SF2">
    <property type="entry name" value="SERINE RECOMBINASE PINE-RELATED"/>
    <property type="match status" value="1"/>
</dbReference>
<dbReference type="InterPro" id="IPR050639">
    <property type="entry name" value="SSR_resolvase"/>
</dbReference>
<feature type="domain" description="Resolvase/invertase-type recombinase catalytic" evidence="3">
    <location>
        <begin position="32"/>
        <end position="183"/>
    </location>
</feature>
<dbReference type="Proteomes" id="UP001371305">
    <property type="component" value="Unassembled WGS sequence"/>
</dbReference>
<dbReference type="Pfam" id="PF00239">
    <property type="entry name" value="Resolvase"/>
    <property type="match status" value="1"/>
</dbReference>
<dbReference type="InterPro" id="IPR036162">
    <property type="entry name" value="Resolvase-like_N_sf"/>
</dbReference>
<name>A0ABU9B3M6_9BACT</name>
<dbReference type="Gene3D" id="3.40.50.1390">
    <property type="entry name" value="Resolvase, N-terminal catalytic domain"/>
    <property type="match status" value="1"/>
</dbReference>
<dbReference type="EMBL" id="JBBUKT010000018">
    <property type="protein sequence ID" value="MEK7954320.1"/>
    <property type="molecule type" value="Genomic_DNA"/>
</dbReference>
<dbReference type="SMART" id="SM00857">
    <property type="entry name" value="Resolvase"/>
    <property type="match status" value="1"/>
</dbReference>
<reference evidence="4 5" key="1">
    <citation type="submission" date="2024-04" db="EMBL/GenBank/DDBJ databases">
        <title>Luteolibacter sp. isolated from soil.</title>
        <authorList>
            <person name="An J."/>
        </authorList>
    </citation>
    <scope>NUCLEOTIDE SEQUENCE [LARGE SCALE GENOMIC DNA]</scope>
    <source>
        <strain evidence="4 5">Y139</strain>
    </source>
</reference>
<protein>
    <submittedName>
        <fullName evidence="4">Recombinase family protein</fullName>
    </submittedName>
</protein>
<keyword evidence="5" id="KW-1185">Reference proteome</keyword>
<evidence type="ECO:0000313" key="5">
    <source>
        <dbReference type="Proteomes" id="UP001371305"/>
    </source>
</evidence>
<evidence type="ECO:0000313" key="4">
    <source>
        <dbReference type="EMBL" id="MEK7954320.1"/>
    </source>
</evidence>
<dbReference type="InterPro" id="IPR038109">
    <property type="entry name" value="DNA_bind_recomb_sf"/>
</dbReference>
<evidence type="ECO:0000259" key="3">
    <source>
        <dbReference type="SMART" id="SM00857"/>
    </source>
</evidence>
<dbReference type="Gene3D" id="3.90.1750.20">
    <property type="entry name" value="Putative Large Serine Recombinase, Chain B, Domain 2"/>
    <property type="match status" value="1"/>
</dbReference>
<evidence type="ECO:0000256" key="1">
    <source>
        <dbReference type="ARBA" id="ARBA00023125"/>
    </source>
</evidence>
<organism evidence="4 5">
    <name type="scientific">Luteolibacter soli</name>
    <dbReference type="NCBI Taxonomy" id="3135280"/>
    <lineage>
        <taxon>Bacteria</taxon>
        <taxon>Pseudomonadati</taxon>
        <taxon>Verrucomicrobiota</taxon>
        <taxon>Verrucomicrobiia</taxon>
        <taxon>Verrucomicrobiales</taxon>
        <taxon>Verrucomicrobiaceae</taxon>
        <taxon>Luteolibacter</taxon>
    </lineage>
</organism>
<accession>A0ABU9B3M6</accession>
<sequence>MPFGGTCAPCFPGSLTQPAPNQPTLQPARLRACTFVRVSTSEQAEDGRAGLLRQREEVARVIQSKGYALAHQIELVDVSGTATLFAPEVQDLLVRIERKELDVVVTSEMSRLLRPDDLSSFSLLETCKQNGVIIDVGGSAQDLNSPEGFVLSGILALMSGSERMTMRKRLEASREAKRAAGLCPSPKITLPLGVEFLRGNENRWIYTSDVAPVIEAFRIVDEEGVRNLTEIGRRTGLHPRNVRYLLANTIYKGIRSITKMRSSEKAIGPTGRQKDRKKIERPEHRCLFVRVFRSEDQAVSDERFDRVQRVLESIRESHTVVVHERHRGSMLTGVGFCGLCSLRLAGKTRSRYLADGSKSSGHYVCSSQLGVLKNPVPRCSNSWVAKEHLDALASKFLECCLDDPEFTSSILNFAREKQSNIVGFSIEEATKAKLDDLSRRDARIMAAIESGAMDVHEAKQARLRLQTQRQALLATIERTTAPDPGQVELQGIAGKIANGKAAWLKLVTPREKKEFVAKLFSELYFRDQELTAFRLAPGLVGGGVWKFASDMPVILETPFRITDPDPEVPEGMRRCPTCKEIKEFPAQFYGDRPRCRKCARAACKARHERKRREAGK</sequence>
<dbReference type="InterPro" id="IPR006119">
    <property type="entry name" value="Resolv_N"/>
</dbReference>
<comment type="caution">
    <text evidence="4">The sequence shown here is derived from an EMBL/GenBank/DDBJ whole genome shotgun (WGS) entry which is preliminary data.</text>
</comment>
<keyword evidence="2" id="KW-0233">DNA recombination</keyword>
<dbReference type="CDD" id="cd00338">
    <property type="entry name" value="Ser_Recombinase"/>
    <property type="match status" value="1"/>
</dbReference>
<dbReference type="PANTHER" id="PTHR30461">
    <property type="entry name" value="DNA-INVERTASE FROM LAMBDOID PROPHAGE"/>
    <property type="match status" value="1"/>
</dbReference>
<proteinExistence type="predicted"/>
<gene>
    <name evidence="4" type="ORF">WKV53_27635</name>
</gene>
<dbReference type="SUPFAM" id="SSF53041">
    <property type="entry name" value="Resolvase-like"/>
    <property type="match status" value="1"/>
</dbReference>